<comment type="caution">
    <text evidence="2">The sequence shown here is derived from an EMBL/GenBank/DDBJ whole genome shotgun (WGS) entry which is preliminary data.</text>
</comment>
<keyword evidence="3" id="KW-1185">Reference proteome</keyword>
<dbReference type="GeneID" id="28739493"/>
<feature type="region of interest" description="Disordered" evidence="1">
    <location>
        <begin position="402"/>
        <end position="432"/>
    </location>
</feature>
<feature type="region of interest" description="Disordered" evidence="1">
    <location>
        <begin position="1"/>
        <end position="55"/>
    </location>
</feature>
<feature type="compositionally biased region" description="Basic and acidic residues" evidence="1">
    <location>
        <begin position="605"/>
        <end position="621"/>
    </location>
</feature>
<organism evidence="2 3">
    <name type="scientific">Cyphellophora attinorum</name>
    <dbReference type="NCBI Taxonomy" id="1664694"/>
    <lineage>
        <taxon>Eukaryota</taxon>
        <taxon>Fungi</taxon>
        <taxon>Dikarya</taxon>
        <taxon>Ascomycota</taxon>
        <taxon>Pezizomycotina</taxon>
        <taxon>Eurotiomycetes</taxon>
        <taxon>Chaetothyriomycetidae</taxon>
        <taxon>Chaetothyriales</taxon>
        <taxon>Cyphellophoraceae</taxon>
        <taxon>Cyphellophora</taxon>
    </lineage>
</organism>
<evidence type="ECO:0000313" key="3">
    <source>
        <dbReference type="Proteomes" id="UP000038010"/>
    </source>
</evidence>
<feature type="region of interest" description="Disordered" evidence="1">
    <location>
        <begin position="733"/>
        <end position="790"/>
    </location>
</feature>
<feature type="region of interest" description="Disordered" evidence="1">
    <location>
        <begin position="1001"/>
        <end position="1028"/>
    </location>
</feature>
<evidence type="ECO:0000313" key="2">
    <source>
        <dbReference type="EMBL" id="KPI36329.1"/>
    </source>
</evidence>
<name>A0A0N0NJ86_9EURO</name>
<dbReference type="PANTHER" id="PTHR38166">
    <property type="entry name" value="C2H2-TYPE DOMAIN-CONTAINING PROTEIN-RELATED"/>
    <property type="match status" value="1"/>
</dbReference>
<feature type="compositionally biased region" description="Polar residues" evidence="1">
    <location>
        <begin position="1"/>
        <end position="19"/>
    </location>
</feature>
<feature type="compositionally biased region" description="Polar residues" evidence="1">
    <location>
        <begin position="581"/>
        <end position="600"/>
    </location>
</feature>
<dbReference type="EMBL" id="LFJN01000032">
    <property type="protein sequence ID" value="KPI36329.1"/>
    <property type="molecule type" value="Genomic_DNA"/>
</dbReference>
<feature type="compositionally biased region" description="Polar residues" evidence="1">
    <location>
        <begin position="33"/>
        <end position="46"/>
    </location>
</feature>
<feature type="compositionally biased region" description="Pro residues" evidence="1">
    <location>
        <begin position="321"/>
        <end position="337"/>
    </location>
</feature>
<feature type="compositionally biased region" description="Polar residues" evidence="1">
    <location>
        <begin position="338"/>
        <end position="360"/>
    </location>
</feature>
<feature type="compositionally biased region" description="Basic and acidic residues" evidence="1">
    <location>
        <begin position="533"/>
        <end position="546"/>
    </location>
</feature>
<protein>
    <recommendedName>
        <fullName evidence="4">C2H2-type domain-containing protein</fullName>
    </recommendedName>
</protein>
<dbReference type="PANTHER" id="PTHR38166:SF1">
    <property type="entry name" value="C2H2-TYPE DOMAIN-CONTAINING PROTEIN"/>
    <property type="match status" value="1"/>
</dbReference>
<sequence length="1184" mass="131315">MATAAHPTSTPSNEITSDLETIGQKQLMHNMRGDNSTSGPVNNQSGGVLPFEPRYDDIPEVRPAMEQRLSGLNLIDARRRSGSSRPSVGVKDQYVYWRLEKVEDDWGTAYRRKIPAPQKEIERMARKGPATILGETKRMGSLRASQLEKLIEDANTDEKGDYRWEPVYINSLKISRKTGKVECKSMDVILARVLPAPKQSSKLRDSSGDLFDVAIDGKYTAAKKAKPTAQSKKEKGSRSNDNLDLRDPFDDAPLFHKTGRPLSDHGQHQPDPGLYVPGSREPPFDPDHPQQAYFESMATSYDEMDDSNTSPLTPSGFALPHRPPVSDPEYPRWPSPQPSGYTPSLTDGTSSISDVASSYSRTRESFARFDRSDQELSRVTVAMWAEQVRRRQLAADEEDQLREYGGRRTRHDGGRRTYYYDDGDRRTYRDDGRRTYYDDDDLHNTIAAFPRQQLRQTRSPSFSSHTNADPLSPSDLPKSHAIFNSSKPYQGYEAERLLATSESLFHDHPEPTDGPAPLELTNAGLAGYTPLDRPVRAITRDEGERKSKNKKRRRKSRDRMSSPTDSTDVTQHKLNDEMTADSPTRSISRQSARTDTQASTKIRAKREDNSDRGSLVEESTHPHMATPAVFEVSDLSSYDVVVGPERTVTTDWRDIRENMPDFPVLGQDLRNIRAEAKFKKAIVPMDEVDSGPAPSGSTISADSEDQHDVVHIRFVHACSTVLVSAYVKCAASNNKGKGSGHSAKQVAETSSAANLNHKRNTRSDEDGDDTVDPGGNGGKKRPKQGSDEPPARLAAYRNLACPFNKFNTLLFGPDSPDPSYHGCATCNFVNIAYLKQHLKRNHYTPQHYCFRCCESFESQLEAIEHSRRQPVCETLEPRLFRERIGPDLVEELGLRGKNSPGTDPVQYWYRIYHALFPGAAEQRPVSPYYEGPTAEYINRFVHDVQPVLPDLVSAAQRALGLNFELPLADMVRLVEEIQQNAIPLFLQQLARNNLSRGALASGVGDATGTSSTSANPPKPHPSVVTDDSAIGDVSDRAMTLQNPSCPLLEANAATSQGSSDLARTMPGLTHSEGSRSSLADARSPSTTNEPAPPQLPIPDMVDKDPFSELPDHANLESANRSGLELADFDLRELTDVTLPPNWDWDAEFAQLTQAETSSVPVQFPSGSNNEFIAPDVEAWNDGTS</sequence>
<feature type="compositionally biased region" description="Polar residues" evidence="1">
    <location>
        <begin position="1159"/>
        <end position="1170"/>
    </location>
</feature>
<reference evidence="2 3" key="1">
    <citation type="submission" date="2015-06" db="EMBL/GenBank/DDBJ databases">
        <title>Draft genome of the ant-associated black yeast Phialophora attae CBS 131958.</title>
        <authorList>
            <person name="Moreno L.F."/>
            <person name="Stielow B.J."/>
            <person name="de Hoog S."/>
            <person name="Vicente V.A."/>
            <person name="Weiss V.A."/>
            <person name="de Vries M."/>
            <person name="Cruz L.M."/>
            <person name="Souza E.M."/>
        </authorList>
    </citation>
    <scope>NUCLEOTIDE SEQUENCE [LARGE SCALE GENOMIC DNA]</scope>
    <source>
        <strain evidence="2 3">CBS 131958</strain>
    </source>
</reference>
<dbReference type="Proteomes" id="UP000038010">
    <property type="component" value="Unassembled WGS sequence"/>
</dbReference>
<feature type="region of interest" description="Disordered" evidence="1">
    <location>
        <begin position="451"/>
        <end position="484"/>
    </location>
</feature>
<accession>A0A0N0NJ86</accession>
<dbReference type="VEuPathDB" id="FungiDB:AB675_7259"/>
<proteinExistence type="predicted"/>
<gene>
    <name evidence="2" type="ORF">AB675_7259</name>
</gene>
<evidence type="ECO:0000256" key="1">
    <source>
        <dbReference type="SAM" id="MobiDB-lite"/>
    </source>
</evidence>
<feature type="region of interest" description="Disordered" evidence="1">
    <location>
        <begin position="1159"/>
        <end position="1184"/>
    </location>
</feature>
<feature type="region of interest" description="Disordered" evidence="1">
    <location>
        <begin position="1053"/>
        <end position="1105"/>
    </location>
</feature>
<dbReference type="RefSeq" id="XP_017996292.1">
    <property type="nucleotide sequence ID" value="XM_018147613.1"/>
</dbReference>
<feature type="region of interest" description="Disordered" evidence="1">
    <location>
        <begin position="505"/>
        <end position="628"/>
    </location>
</feature>
<feature type="compositionally biased region" description="Basic residues" evidence="1">
    <location>
        <begin position="547"/>
        <end position="557"/>
    </location>
</feature>
<feature type="region of interest" description="Disordered" evidence="1">
    <location>
        <begin position="222"/>
        <end position="360"/>
    </location>
</feature>
<dbReference type="AlphaFoldDB" id="A0A0N0NJ86"/>
<feature type="compositionally biased region" description="Basic and acidic residues" evidence="1">
    <location>
        <begin position="231"/>
        <end position="249"/>
    </location>
</feature>
<dbReference type="OrthoDB" id="4161727at2759"/>
<evidence type="ECO:0008006" key="4">
    <source>
        <dbReference type="Google" id="ProtNLM"/>
    </source>
</evidence>
<feature type="compositionally biased region" description="Polar residues" evidence="1">
    <location>
        <begin position="453"/>
        <end position="469"/>
    </location>
</feature>